<dbReference type="PRINTS" id="PR00081">
    <property type="entry name" value="GDHRDH"/>
</dbReference>
<evidence type="ECO:0000256" key="2">
    <source>
        <dbReference type="ARBA" id="ARBA00023002"/>
    </source>
</evidence>
<evidence type="ECO:0000313" key="4">
    <source>
        <dbReference type="EMBL" id="TCO62108.1"/>
    </source>
</evidence>
<protein>
    <submittedName>
        <fullName evidence="4">Meso-butanediol dehydrogenase/(S,S)-butanediol dehydrogenase/diacetyl reductase</fullName>
    </submittedName>
</protein>
<comment type="similarity">
    <text evidence="1">Belongs to the short-chain dehydrogenases/reductases (SDR) family.</text>
</comment>
<dbReference type="NCBIfam" id="NF005559">
    <property type="entry name" value="PRK07231.1"/>
    <property type="match status" value="1"/>
</dbReference>
<dbReference type="PANTHER" id="PTHR43669:SF3">
    <property type="entry name" value="ALCOHOL DEHYDROGENASE, PUTATIVE (AFU_ORTHOLOGUE AFUA_3G03445)-RELATED"/>
    <property type="match status" value="1"/>
</dbReference>
<dbReference type="Proteomes" id="UP000295680">
    <property type="component" value="Unassembled WGS sequence"/>
</dbReference>
<gene>
    <name evidence="4" type="ORF">EV192_102245</name>
</gene>
<comment type="caution">
    <text evidence="4">The sequence shown here is derived from an EMBL/GenBank/DDBJ whole genome shotgun (WGS) entry which is preliminary data.</text>
</comment>
<dbReference type="CDD" id="cd05233">
    <property type="entry name" value="SDR_c"/>
    <property type="match status" value="1"/>
</dbReference>
<proteinExistence type="inferred from homology"/>
<reference evidence="4 5" key="1">
    <citation type="submission" date="2019-03" db="EMBL/GenBank/DDBJ databases">
        <title>Genomic Encyclopedia of Type Strains, Phase IV (KMG-IV): sequencing the most valuable type-strain genomes for metagenomic binning, comparative biology and taxonomic classification.</title>
        <authorList>
            <person name="Goeker M."/>
        </authorList>
    </citation>
    <scope>NUCLEOTIDE SEQUENCE [LARGE SCALE GENOMIC DNA]</scope>
    <source>
        <strain evidence="4 5">DSM 45934</strain>
    </source>
</reference>
<feature type="domain" description="Ketoreductase" evidence="3">
    <location>
        <begin position="6"/>
        <end position="174"/>
    </location>
</feature>
<dbReference type="RefSeq" id="WP_132113629.1">
    <property type="nucleotide sequence ID" value="NZ_SLWS01000002.1"/>
</dbReference>
<dbReference type="InterPro" id="IPR057326">
    <property type="entry name" value="KR_dom"/>
</dbReference>
<evidence type="ECO:0000256" key="1">
    <source>
        <dbReference type="ARBA" id="ARBA00006484"/>
    </source>
</evidence>
<dbReference type="PANTHER" id="PTHR43669">
    <property type="entry name" value="5-KETO-D-GLUCONATE 5-REDUCTASE"/>
    <property type="match status" value="1"/>
</dbReference>
<organism evidence="4 5">
    <name type="scientific">Actinocrispum wychmicini</name>
    <dbReference type="NCBI Taxonomy" id="1213861"/>
    <lineage>
        <taxon>Bacteria</taxon>
        <taxon>Bacillati</taxon>
        <taxon>Actinomycetota</taxon>
        <taxon>Actinomycetes</taxon>
        <taxon>Pseudonocardiales</taxon>
        <taxon>Pseudonocardiaceae</taxon>
        <taxon>Actinocrispum</taxon>
    </lineage>
</organism>
<keyword evidence="5" id="KW-1185">Reference proteome</keyword>
<dbReference type="InterPro" id="IPR002347">
    <property type="entry name" value="SDR_fam"/>
</dbReference>
<dbReference type="GO" id="GO:0016491">
    <property type="term" value="F:oxidoreductase activity"/>
    <property type="evidence" value="ECO:0007669"/>
    <property type="project" value="UniProtKB-KW"/>
</dbReference>
<accession>A0A4R2JXH6</accession>
<dbReference type="InterPro" id="IPR036291">
    <property type="entry name" value="NAD(P)-bd_dom_sf"/>
</dbReference>
<evidence type="ECO:0000259" key="3">
    <source>
        <dbReference type="SMART" id="SM00822"/>
    </source>
</evidence>
<dbReference type="AlphaFoldDB" id="A0A4R2JXH6"/>
<name>A0A4R2JXH6_9PSEU</name>
<dbReference type="OrthoDB" id="7064009at2"/>
<dbReference type="SMART" id="SM00822">
    <property type="entry name" value="PKS_KR"/>
    <property type="match status" value="1"/>
</dbReference>
<sequence>MRYDGQVAVITGAAGGIGGATAHLLAERGATVVLADLNGDGARDQAAKIGPSAWAAGCDTTDPDQVDGLFDTVVDRYGRIDLVFANAGWGSVGSVLDTSFDDWRRAFDVNVHGTFLTARAAAVRMVRHGTPGSIVVTSSTGAVVPTAMMAAYCSAKASLNMLVAVMAYELGAHDIRVNAVLPGVVSTPMTQAILAAGAEDHVLSNVPLGRLGVPADVARTVCYLLSDEAAYVTGTALVVDGGGAIPGAGWYTNDFRRRGATTWRLQRSRGAR</sequence>
<dbReference type="EMBL" id="SLWS01000002">
    <property type="protein sequence ID" value="TCO62108.1"/>
    <property type="molecule type" value="Genomic_DNA"/>
</dbReference>
<evidence type="ECO:0000313" key="5">
    <source>
        <dbReference type="Proteomes" id="UP000295680"/>
    </source>
</evidence>
<dbReference type="SUPFAM" id="SSF51735">
    <property type="entry name" value="NAD(P)-binding Rossmann-fold domains"/>
    <property type="match status" value="1"/>
</dbReference>
<dbReference type="PROSITE" id="PS00061">
    <property type="entry name" value="ADH_SHORT"/>
    <property type="match status" value="1"/>
</dbReference>
<dbReference type="FunFam" id="3.40.50.720:FF:000084">
    <property type="entry name" value="Short-chain dehydrogenase reductase"/>
    <property type="match status" value="1"/>
</dbReference>
<dbReference type="Pfam" id="PF13561">
    <property type="entry name" value="adh_short_C2"/>
    <property type="match status" value="1"/>
</dbReference>
<dbReference type="InterPro" id="IPR020904">
    <property type="entry name" value="Sc_DH/Rdtase_CS"/>
</dbReference>
<keyword evidence="2" id="KW-0560">Oxidoreductase</keyword>
<dbReference type="Gene3D" id="3.40.50.720">
    <property type="entry name" value="NAD(P)-binding Rossmann-like Domain"/>
    <property type="match status" value="1"/>
</dbReference>